<name>A0ABY9R8U0_9FLAO</name>
<proteinExistence type="predicted"/>
<feature type="transmembrane region" description="Helical" evidence="1">
    <location>
        <begin position="111"/>
        <end position="129"/>
    </location>
</feature>
<organism evidence="3 4">
    <name type="scientific">Flavobacterium nakdongensis</name>
    <dbReference type="NCBI Taxonomy" id="3073563"/>
    <lineage>
        <taxon>Bacteria</taxon>
        <taxon>Pseudomonadati</taxon>
        <taxon>Bacteroidota</taxon>
        <taxon>Flavobacteriia</taxon>
        <taxon>Flavobacteriales</taxon>
        <taxon>Flavobacteriaceae</taxon>
        <taxon>Flavobacterium</taxon>
    </lineage>
</organism>
<keyword evidence="2" id="KW-0732">Signal</keyword>
<evidence type="ECO:0000256" key="2">
    <source>
        <dbReference type="SAM" id="SignalP"/>
    </source>
</evidence>
<dbReference type="Proteomes" id="UP001180481">
    <property type="component" value="Chromosome"/>
</dbReference>
<keyword evidence="1" id="KW-1133">Transmembrane helix</keyword>
<feature type="chain" id="PRO_5046881320" evidence="2">
    <location>
        <begin position="18"/>
        <end position="172"/>
    </location>
</feature>
<dbReference type="RefSeq" id="WP_309532011.1">
    <property type="nucleotide sequence ID" value="NZ_CP133721.1"/>
</dbReference>
<accession>A0ABY9R8U0</accession>
<dbReference type="EMBL" id="CP133721">
    <property type="protein sequence ID" value="WMW77676.1"/>
    <property type="molecule type" value="Genomic_DNA"/>
</dbReference>
<keyword evidence="4" id="KW-1185">Reference proteome</keyword>
<evidence type="ECO:0000256" key="1">
    <source>
        <dbReference type="SAM" id="Phobius"/>
    </source>
</evidence>
<sequence length="172" mass="19701">MKKILLICLLTGLFSFAQDVYQYKSGGRIFENERKLHRDDIENYFGHRKDIMKEYNAGKTKKTVGNILFYSGTTIFLCKFFSESLFPKKPTFVQTFYGPQSVSDLPKNNTLLYVGGAMAIIAIPIKIGYSKRIKNAVHLMNQELLNQKKEQSYNIEYNIIGNSNGVGIKMTF</sequence>
<keyword evidence="1" id="KW-0472">Membrane</keyword>
<keyword evidence="1" id="KW-0812">Transmembrane</keyword>
<evidence type="ECO:0000313" key="4">
    <source>
        <dbReference type="Proteomes" id="UP001180481"/>
    </source>
</evidence>
<gene>
    <name evidence="3" type="ORF">RF683_09305</name>
</gene>
<feature type="signal peptide" evidence="2">
    <location>
        <begin position="1"/>
        <end position="17"/>
    </location>
</feature>
<protein>
    <submittedName>
        <fullName evidence="3">Uncharacterized protein</fullName>
    </submittedName>
</protein>
<reference evidence="3" key="1">
    <citation type="submission" date="2023-09" db="EMBL/GenBank/DDBJ databases">
        <title>Flavobacterium sp. 20NA77.7 isolated from freshwater.</title>
        <authorList>
            <person name="Le V."/>
            <person name="Ko S.-R."/>
            <person name="Ahn C.-Y."/>
            <person name="Oh H.-M."/>
        </authorList>
    </citation>
    <scope>NUCLEOTIDE SEQUENCE</scope>
    <source>
        <strain evidence="3">20NA77.7</strain>
    </source>
</reference>
<evidence type="ECO:0000313" key="3">
    <source>
        <dbReference type="EMBL" id="WMW77676.1"/>
    </source>
</evidence>